<dbReference type="PANTHER" id="PTHR27002">
    <property type="entry name" value="RECEPTOR-LIKE SERINE/THREONINE-PROTEIN KINASE SD1-8"/>
    <property type="match status" value="1"/>
</dbReference>
<dbReference type="InterPro" id="IPR011009">
    <property type="entry name" value="Kinase-like_dom_sf"/>
</dbReference>
<sequence>MGLRNGKKLIGRRRRMGRGELENERAPCHFLGVTVPFALLFLHIYKIRQLKGEERFKFSSEGVPLSKIEGEDLDLPLFDLIKVSKATNNFSNDNKLGGRLWTCLQDLGLARSLSGSQTEESRKRVVGTYGYMSPKYTIDRYVWMSYKEDNLLGLVDAVILESSNKIQVFGVIEIGLLCVQECPVKGPSMSRVVLMLSRKIHLPDENGG</sequence>
<reference evidence="6" key="1">
    <citation type="submission" date="2023-02" db="EMBL/GenBank/DDBJ databases">
        <title>Genome of toxic invasive species Heracleum sosnowskyi carries increased number of genes despite the absence of recent whole-genome duplications.</title>
        <authorList>
            <person name="Schelkunov M."/>
            <person name="Shtratnikova V."/>
            <person name="Makarenko M."/>
            <person name="Klepikova A."/>
            <person name="Omelchenko D."/>
            <person name="Novikova G."/>
            <person name="Obukhova E."/>
            <person name="Bogdanov V."/>
            <person name="Penin A."/>
            <person name="Logacheva M."/>
        </authorList>
    </citation>
    <scope>NUCLEOTIDE SEQUENCE</scope>
    <source>
        <strain evidence="6">Hsosn_3</strain>
        <tissue evidence="6">Leaf</tissue>
    </source>
</reference>
<keyword evidence="5" id="KW-0067">ATP-binding</keyword>
<keyword evidence="4" id="KW-0418">Kinase</keyword>
<dbReference type="Proteomes" id="UP001237642">
    <property type="component" value="Unassembled WGS sequence"/>
</dbReference>
<dbReference type="GO" id="GO:0004674">
    <property type="term" value="F:protein serine/threonine kinase activity"/>
    <property type="evidence" value="ECO:0007669"/>
    <property type="project" value="UniProtKB-KW"/>
</dbReference>
<comment type="caution">
    <text evidence="6">The sequence shown here is derived from an EMBL/GenBank/DDBJ whole genome shotgun (WGS) entry which is preliminary data.</text>
</comment>
<evidence type="ECO:0000256" key="5">
    <source>
        <dbReference type="ARBA" id="ARBA00022840"/>
    </source>
</evidence>
<accession>A0AAD8HNH5</accession>
<keyword evidence="3" id="KW-0547">Nucleotide-binding</keyword>
<dbReference type="Gene3D" id="1.10.510.10">
    <property type="entry name" value="Transferase(Phosphotransferase) domain 1"/>
    <property type="match status" value="1"/>
</dbReference>
<evidence type="ECO:0000256" key="3">
    <source>
        <dbReference type="ARBA" id="ARBA00022741"/>
    </source>
</evidence>
<dbReference type="SUPFAM" id="SSF56112">
    <property type="entry name" value="Protein kinase-like (PK-like)"/>
    <property type="match status" value="1"/>
</dbReference>
<dbReference type="AlphaFoldDB" id="A0AAD8HNH5"/>
<evidence type="ECO:0000313" key="6">
    <source>
        <dbReference type="EMBL" id="KAK1370434.1"/>
    </source>
</evidence>
<evidence type="ECO:0000313" key="7">
    <source>
        <dbReference type="Proteomes" id="UP001237642"/>
    </source>
</evidence>
<evidence type="ECO:0000256" key="4">
    <source>
        <dbReference type="ARBA" id="ARBA00022777"/>
    </source>
</evidence>
<proteinExistence type="predicted"/>
<keyword evidence="1" id="KW-0723">Serine/threonine-protein kinase</keyword>
<evidence type="ECO:0000256" key="2">
    <source>
        <dbReference type="ARBA" id="ARBA00022679"/>
    </source>
</evidence>
<dbReference type="GO" id="GO:0005524">
    <property type="term" value="F:ATP binding"/>
    <property type="evidence" value="ECO:0007669"/>
    <property type="project" value="UniProtKB-KW"/>
</dbReference>
<name>A0AAD8HNH5_9APIA</name>
<organism evidence="6 7">
    <name type="scientific">Heracleum sosnowskyi</name>
    <dbReference type="NCBI Taxonomy" id="360622"/>
    <lineage>
        <taxon>Eukaryota</taxon>
        <taxon>Viridiplantae</taxon>
        <taxon>Streptophyta</taxon>
        <taxon>Embryophyta</taxon>
        <taxon>Tracheophyta</taxon>
        <taxon>Spermatophyta</taxon>
        <taxon>Magnoliopsida</taxon>
        <taxon>eudicotyledons</taxon>
        <taxon>Gunneridae</taxon>
        <taxon>Pentapetalae</taxon>
        <taxon>asterids</taxon>
        <taxon>campanulids</taxon>
        <taxon>Apiales</taxon>
        <taxon>Apiaceae</taxon>
        <taxon>Apioideae</taxon>
        <taxon>apioid superclade</taxon>
        <taxon>Tordylieae</taxon>
        <taxon>Tordyliinae</taxon>
        <taxon>Heracleum</taxon>
    </lineage>
</organism>
<gene>
    <name evidence="6" type="ORF">POM88_036526</name>
</gene>
<dbReference type="PANTHER" id="PTHR27002:SF851">
    <property type="entry name" value="G-TYPE LECTIN S-RECEPTOR-LIKE SERINE_THREONINE-PROTEIN KINASE SD1-1"/>
    <property type="match status" value="1"/>
</dbReference>
<keyword evidence="7" id="KW-1185">Reference proteome</keyword>
<protein>
    <submittedName>
        <fullName evidence="6">Uncharacterized protein</fullName>
    </submittedName>
</protein>
<dbReference type="EMBL" id="JAUIZM010000008">
    <property type="protein sequence ID" value="KAK1370434.1"/>
    <property type="molecule type" value="Genomic_DNA"/>
</dbReference>
<keyword evidence="2" id="KW-0808">Transferase</keyword>
<dbReference type="GO" id="GO:0005886">
    <property type="term" value="C:plasma membrane"/>
    <property type="evidence" value="ECO:0007669"/>
    <property type="project" value="TreeGrafter"/>
</dbReference>
<evidence type="ECO:0000256" key="1">
    <source>
        <dbReference type="ARBA" id="ARBA00022527"/>
    </source>
</evidence>
<reference evidence="6" key="2">
    <citation type="submission" date="2023-05" db="EMBL/GenBank/DDBJ databases">
        <authorList>
            <person name="Schelkunov M.I."/>
        </authorList>
    </citation>
    <scope>NUCLEOTIDE SEQUENCE</scope>
    <source>
        <strain evidence="6">Hsosn_3</strain>
        <tissue evidence="6">Leaf</tissue>
    </source>
</reference>